<dbReference type="GO" id="GO:0005096">
    <property type="term" value="F:GTPase activator activity"/>
    <property type="evidence" value="ECO:0007669"/>
    <property type="project" value="InterPro"/>
</dbReference>
<evidence type="ECO:0000313" key="2">
    <source>
        <dbReference type="Proteomes" id="UP000436088"/>
    </source>
</evidence>
<dbReference type="Proteomes" id="UP000436088">
    <property type="component" value="Unassembled WGS sequence"/>
</dbReference>
<keyword evidence="2" id="KW-1185">Reference proteome</keyword>
<evidence type="ECO:0000313" key="1">
    <source>
        <dbReference type="EMBL" id="KAE8688814.1"/>
    </source>
</evidence>
<dbReference type="AlphaFoldDB" id="A0A6A2Z9Y7"/>
<sequence>MVCTAFRASADTLSRTNFGSLKQMNMKTDQLYLTMASTLRIMQVNLSSNVSKTIEDLCQLCVIFEHVEKLLTLAASLHRSVDVVTEKVNSLNAVNLLSFSILTD</sequence>
<accession>A0A6A2Z9Y7</accession>
<name>A0A6A2Z9Y7_HIBSY</name>
<dbReference type="InterPro" id="IPR045700">
    <property type="entry name" value="Rab3GAP1"/>
</dbReference>
<dbReference type="EMBL" id="VEPZ02001180">
    <property type="protein sequence ID" value="KAE8688814.1"/>
    <property type="molecule type" value="Genomic_DNA"/>
</dbReference>
<organism evidence="1 2">
    <name type="scientific">Hibiscus syriacus</name>
    <name type="common">Rose of Sharon</name>
    <dbReference type="NCBI Taxonomy" id="106335"/>
    <lineage>
        <taxon>Eukaryota</taxon>
        <taxon>Viridiplantae</taxon>
        <taxon>Streptophyta</taxon>
        <taxon>Embryophyta</taxon>
        <taxon>Tracheophyta</taxon>
        <taxon>Spermatophyta</taxon>
        <taxon>Magnoliopsida</taxon>
        <taxon>eudicotyledons</taxon>
        <taxon>Gunneridae</taxon>
        <taxon>Pentapetalae</taxon>
        <taxon>rosids</taxon>
        <taxon>malvids</taxon>
        <taxon>Malvales</taxon>
        <taxon>Malvaceae</taxon>
        <taxon>Malvoideae</taxon>
        <taxon>Hibiscus</taxon>
    </lineage>
</organism>
<dbReference type="PANTHER" id="PTHR21422:SF9">
    <property type="entry name" value="RAB3 GTPASE-ACTIVATING PROTEIN CATALYTIC SUBUNIT"/>
    <property type="match status" value="1"/>
</dbReference>
<dbReference type="PANTHER" id="PTHR21422">
    <property type="entry name" value="RAB3 GTPASE-ACTIVATING PROTEIN CATALYTIC SUBUNIT"/>
    <property type="match status" value="1"/>
</dbReference>
<gene>
    <name evidence="1" type="ORF">F3Y22_tig00110954pilonHSYRG00060</name>
</gene>
<reference evidence="1" key="1">
    <citation type="submission" date="2019-09" db="EMBL/GenBank/DDBJ databases">
        <title>Draft genome information of white flower Hibiscus syriacus.</title>
        <authorList>
            <person name="Kim Y.-M."/>
        </authorList>
    </citation>
    <scope>NUCLEOTIDE SEQUENCE [LARGE SCALE GENOMIC DNA]</scope>
    <source>
        <strain evidence="1">YM2019G1</strain>
    </source>
</reference>
<proteinExistence type="predicted"/>
<protein>
    <submittedName>
        <fullName evidence="1">Uncharacterized protein</fullName>
    </submittedName>
</protein>
<comment type="caution">
    <text evidence="1">The sequence shown here is derived from an EMBL/GenBank/DDBJ whole genome shotgun (WGS) entry which is preliminary data.</text>
</comment>